<accession>A0ABT2MVA2</accession>
<comment type="caution">
    <text evidence="1">The sequence shown here is derived from an EMBL/GenBank/DDBJ whole genome shotgun (WGS) entry which is preliminary data.</text>
</comment>
<name>A0ABT2MVA2_9CYAN</name>
<sequence>MNHQHHWPPTQCQVVLLGLKKIASPFWAIGQPVPHGTPQVIGYLRGT</sequence>
<dbReference type="Proteomes" id="UP001525890">
    <property type="component" value="Unassembled WGS sequence"/>
</dbReference>
<gene>
    <name evidence="1" type="ORF">NG799_19160</name>
</gene>
<organism evidence="1 2">
    <name type="scientific">Laspinema palackyanum D2a</name>
    <dbReference type="NCBI Taxonomy" id="2953684"/>
    <lineage>
        <taxon>Bacteria</taxon>
        <taxon>Bacillati</taxon>
        <taxon>Cyanobacteriota</taxon>
        <taxon>Cyanophyceae</taxon>
        <taxon>Oscillatoriophycideae</taxon>
        <taxon>Oscillatoriales</taxon>
        <taxon>Laspinemataceae</taxon>
        <taxon>Laspinema</taxon>
        <taxon>Laspinema palackyanum</taxon>
    </lineage>
</organism>
<protein>
    <submittedName>
        <fullName evidence="1">Uncharacterized protein</fullName>
    </submittedName>
</protein>
<proteinExistence type="predicted"/>
<keyword evidence="2" id="KW-1185">Reference proteome</keyword>
<evidence type="ECO:0000313" key="1">
    <source>
        <dbReference type="EMBL" id="MCT7968432.1"/>
    </source>
</evidence>
<dbReference type="EMBL" id="JAMXFF010000031">
    <property type="protein sequence ID" value="MCT7968432.1"/>
    <property type="molecule type" value="Genomic_DNA"/>
</dbReference>
<dbReference type="RefSeq" id="WP_368007949.1">
    <property type="nucleotide sequence ID" value="NZ_JAMXFF010000031.1"/>
</dbReference>
<reference evidence="1 2" key="1">
    <citation type="journal article" date="2022" name="Front. Microbiol.">
        <title>High genomic differentiation and limited gene flow indicate recent cryptic speciation within the genus Laspinema (cyanobacteria).</title>
        <authorList>
            <person name="Stanojkovic A."/>
            <person name="Skoupy S."/>
            <person name="Skaloud P."/>
            <person name="Dvorak P."/>
        </authorList>
    </citation>
    <scope>NUCLEOTIDE SEQUENCE [LARGE SCALE GENOMIC DNA]</scope>
    <source>
        <strain evidence="1 2">D2a</strain>
    </source>
</reference>
<evidence type="ECO:0000313" key="2">
    <source>
        <dbReference type="Proteomes" id="UP001525890"/>
    </source>
</evidence>